<comment type="subcellular location">
    <subcellularLocation>
        <location evidence="1">Cytoplasm</location>
        <location evidence="1">Cytoskeleton</location>
    </subcellularLocation>
</comment>
<dbReference type="Gene3D" id="1.10.950.10">
    <property type="entry name" value="Villin headpiece domain"/>
    <property type="match status" value="1"/>
</dbReference>
<dbReference type="FunFam" id="3.40.20.10:FF:000001">
    <property type="entry name" value="Gelsolin"/>
    <property type="match status" value="1"/>
</dbReference>
<keyword evidence="10" id="KW-1133">Transmembrane helix</keyword>
<feature type="region of interest" description="Disordered" evidence="9">
    <location>
        <begin position="913"/>
        <end position="981"/>
    </location>
</feature>
<dbReference type="Pfam" id="PF00626">
    <property type="entry name" value="Gelsolin"/>
    <property type="match status" value="4"/>
</dbReference>
<keyword evidence="10" id="KW-0472">Membrane</keyword>
<evidence type="ECO:0000256" key="10">
    <source>
        <dbReference type="SAM" id="Phobius"/>
    </source>
</evidence>
<dbReference type="CDD" id="cd11290">
    <property type="entry name" value="gelsolin_S1_like"/>
    <property type="match status" value="1"/>
</dbReference>
<keyword evidence="3" id="KW-0117">Actin capping</keyword>
<dbReference type="InterPro" id="IPR007123">
    <property type="entry name" value="Gelsolin-like_dom"/>
</dbReference>
<dbReference type="FunFam" id="3.40.20.10:FF:000033">
    <property type="entry name" value="Villin-4"/>
    <property type="match status" value="1"/>
</dbReference>
<evidence type="ECO:0000256" key="7">
    <source>
        <dbReference type="ARBA" id="ARBA00023203"/>
    </source>
</evidence>
<dbReference type="GO" id="GO:0005856">
    <property type="term" value="C:cytoskeleton"/>
    <property type="evidence" value="ECO:0007669"/>
    <property type="project" value="UniProtKB-SubCell"/>
</dbReference>
<dbReference type="OrthoDB" id="6375767at2759"/>
<feature type="compositionally biased region" description="Low complexity" evidence="9">
    <location>
        <begin position="930"/>
        <end position="941"/>
    </location>
</feature>
<evidence type="ECO:0000256" key="6">
    <source>
        <dbReference type="ARBA" id="ARBA00022837"/>
    </source>
</evidence>
<comment type="caution">
    <text evidence="12">The sequence shown here is derived from an EMBL/GenBank/DDBJ whole genome shotgun (WGS) entry which is preliminary data.</text>
</comment>
<gene>
    <name evidence="12" type="ORF">Lalb_Chr07g0180581</name>
</gene>
<keyword evidence="6" id="KW-0106">Calcium</keyword>
<dbReference type="CDD" id="cd11288">
    <property type="entry name" value="gelsolin_S5_like"/>
    <property type="match status" value="1"/>
</dbReference>
<evidence type="ECO:0000256" key="4">
    <source>
        <dbReference type="ARBA" id="ARBA00022490"/>
    </source>
</evidence>
<dbReference type="SUPFAM" id="SSF47050">
    <property type="entry name" value="VHP, Villin headpiece domain"/>
    <property type="match status" value="1"/>
</dbReference>
<dbReference type="GO" id="GO:0051693">
    <property type="term" value="P:actin filament capping"/>
    <property type="evidence" value="ECO:0007669"/>
    <property type="project" value="UniProtKB-KW"/>
</dbReference>
<evidence type="ECO:0000313" key="12">
    <source>
        <dbReference type="EMBL" id="KAE9609867.1"/>
    </source>
</evidence>
<dbReference type="Pfam" id="PF02209">
    <property type="entry name" value="VHP"/>
    <property type="match status" value="1"/>
</dbReference>
<dbReference type="PANTHER" id="PTHR11977">
    <property type="entry name" value="VILLIN"/>
    <property type="match status" value="1"/>
</dbReference>
<evidence type="ECO:0000259" key="11">
    <source>
        <dbReference type="PROSITE" id="PS51089"/>
    </source>
</evidence>
<keyword evidence="7" id="KW-0009">Actin-binding</keyword>
<feature type="compositionally biased region" description="Polar residues" evidence="9">
    <location>
        <begin position="835"/>
        <end position="851"/>
    </location>
</feature>
<evidence type="ECO:0000256" key="1">
    <source>
        <dbReference type="ARBA" id="ARBA00004245"/>
    </source>
</evidence>
<keyword evidence="5" id="KW-0677">Repeat</keyword>
<organism evidence="12 13">
    <name type="scientific">Lupinus albus</name>
    <name type="common">White lupine</name>
    <name type="synonym">Lupinus termis</name>
    <dbReference type="NCBI Taxonomy" id="3870"/>
    <lineage>
        <taxon>Eukaryota</taxon>
        <taxon>Viridiplantae</taxon>
        <taxon>Streptophyta</taxon>
        <taxon>Embryophyta</taxon>
        <taxon>Tracheophyta</taxon>
        <taxon>Spermatophyta</taxon>
        <taxon>Magnoliopsida</taxon>
        <taxon>eudicotyledons</taxon>
        <taxon>Gunneridae</taxon>
        <taxon>Pentapetalae</taxon>
        <taxon>rosids</taxon>
        <taxon>fabids</taxon>
        <taxon>Fabales</taxon>
        <taxon>Fabaceae</taxon>
        <taxon>Papilionoideae</taxon>
        <taxon>50 kb inversion clade</taxon>
        <taxon>genistoids sensu lato</taxon>
        <taxon>core genistoids</taxon>
        <taxon>Genisteae</taxon>
        <taxon>Lupinus</taxon>
    </lineage>
</organism>
<dbReference type="CDD" id="cd11292">
    <property type="entry name" value="gelsolin_S3_like"/>
    <property type="match status" value="1"/>
</dbReference>
<accession>A0A6A4Q7E3</accession>
<dbReference type="PANTHER" id="PTHR11977:SF138">
    <property type="entry name" value="VILLIN-4"/>
    <property type="match status" value="1"/>
</dbReference>
<sequence length="1038" mass="116263">MSISIRDLDPAFKGAGQKSYPALVINNILYYSVSVFVSSLFTLTIYSGLEIWRIENFNPVPISQSSCGKFFTGDSYVILKTTGTKSGALLHDIHYWLGKKTSQDEAGAAAIKTVELDAALGGRAVQYREVQGHETEKFLSYFKPCIIPQEGGAASGFKHVEAEEHKTRLYVCRGKHVVHVKEASLILVPSIDSLRSESCIVNTVPFARSSLSHDDIFILDTDSKIFQFNGSNSSIQERAKALEVVQYIKDTYHDGKCDIAAVEDGRLMSDSETGEFWGFFGGFAPLPRKTVNDDDKLADSHPPRLLCVEKGKAEPIETDSLTRELLDTNKCYIIDCGLEVFAWMGRKSSLDERKSASGAADELIGGTGRSKSYIIRLIEGFETVMFKSKFDSWPQTTNVAQAEDGRGKVAALLKRQGLDVKGLLKTDPVKEEPQAYIDCTGHLQVWRVSGQKKVLLPASDQSKFYSGDCYIFQYSYPGDDKEEHLIGTWIGNNSVEEDRASALSMAGKMVESMKFIPSLARIYEGSEPIQFHSILQSFIVFKGGLSDGYKNYIAEKDIPDETYNGEGIALFRIQGFGPENMQAIQTDPVASSLNSAYCYILHDGPTVFSWSGSFTTADDQELVDRMLDLIKPDLQCKLQKENTESEKFWEILGGKTEYPTQKIVREAENDPHLFSCNFSKGELKVKEIYNFSQDDLMTEDIFILDIHSAIFVWVGQKFDPKSRSQALTIGEHFQHFLHLLVFQKSVVQFLTYFFSSEQKFLEHDFLLEKVSRVAPIYVVMEGSEPPFFTHFFKWESARSAMLGNSFQRKLTIVKSGGTLPLDKPKRRASVAYGGRSSSLPEKSQRSRSMSVSPDRVRVRGRSPAFTALAANFENPKDRNLSTPPPMIRKLYPKSMSPDSIKLGPKAAAIAQLTSTFEQPPSARDSLIPRSLRTSSDSSKSSPNKNEQDEDSMNSRIESFTIQEDVKEGESEDDEGLPVYPFDRVSTASEDPVTDIDVTKREAYLSVAEFKEKLGMAKNEFYKLPKWKQNKLKMAVQLF</sequence>
<keyword evidence="4" id="KW-0963">Cytoplasm</keyword>
<evidence type="ECO:0000256" key="2">
    <source>
        <dbReference type="ARBA" id="ARBA00008418"/>
    </source>
</evidence>
<feature type="domain" description="HP" evidence="11">
    <location>
        <begin position="973"/>
        <end position="1038"/>
    </location>
</feature>
<dbReference type="GO" id="GO:0051014">
    <property type="term" value="P:actin filament severing"/>
    <property type="evidence" value="ECO:0007669"/>
    <property type="project" value="UniProtKB-ARBA"/>
</dbReference>
<feature type="region of interest" description="Disordered" evidence="9">
    <location>
        <begin position="817"/>
        <end position="893"/>
    </location>
</feature>
<dbReference type="Proteomes" id="UP000447434">
    <property type="component" value="Chromosome 7"/>
</dbReference>
<dbReference type="InterPro" id="IPR007122">
    <property type="entry name" value="Villin/Gelsolin"/>
</dbReference>
<dbReference type="Gene3D" id="3.40.20.10">
    <property type="entry name" value="Severin"/>
    <property type="match status" value="6"/>
</dbReference>
<keyword evidence="8" id="KW-0206">Cytoskeleton</keyword>
<dbReference type="SMART" id="SM00153">
    <property type="entry name" value="VHP"/>
    <property type="match status" value="1"/>
</dbReference>
<dbReference type="AlphaFoldDB" id="A0A6A4Q7E3"/>
<dbReference type="SUPFAM" id="SSF55753">
    <property type="entry name" value="Actin depolymerizing proteins"/>
    <property type="match status" value="6"/>
</dbReference>
<dbReference type="FunFam" id="3.40.20.10:FF:000002">
    <property type="entry name" value="Gelsolin"/>
    <property type="match status" value="1"/>
</dbReference>
<feature type="transmembrane region" description="Helical" evidence="10">
    <location>
        <begin position="28"/>
        <end position="49"/>
    </location>
</feature>
<proteinExistence type="inferred from homology"/>
<name>A0A6A4Q7E3_LUPAL</name>
<dbReference type="SMART" id="SM00262">
    <property type="entry name" value="GEL"/>
    <property type="match status" value="6"/>
</dbReference>
<dbReference type="GO" id="GO:0051015">
    <property type="term" value="F:actin filament binding"/>
    <property type="evidence" value="ECO:0007669"/>
    <property type="project" value="InterPro"/>
</dbReference>
<protein>
    <submittedName>
        <fullName evidence="12">Putative villin/Gelsolin, ADF-H/Gelsolin-like domain-containing protein</fullName>
    </submittedName>
</protein>
<dbReference type="PRINTS" id="PR00597">
    <property type="entry name" value="GELSOLIN"/>
</dbReference>
<dbReference type="InterPro" id="IPR029006">
    <property type="entry name" value="ADF-H/Gelsolin-like_dom_sf"/>
</dbReference>
<evidence type="ECO:0000256" key="3">
    <source>
        <dbReference type="ARBA" id="ARBA00022467"/>
    </source>
</evidence>
<dbReference type="InterPro" id="IPR003128">
    <property type="entry name" value="Villin_headpiece"/>
</dbReference>
<keyword evidence="13" id="KW-1185">Reference proteome</keyword>
<dbReference type="GO" id="GO:0007015">
    <property type="term" value="P:actin filament organization"/>
    <property type="evidence" value="ECO:0007669"/>
    <property type="project" value="UniProtKB-ARBA"/>
</dbReference>
<dbReference type="EMBL" id="WOCE01000007">
    <property type="protein sequence ID" value="KAE9609867.1"/>
    <property type="molecule type" value="Genomic_DNA"/>
</dbReference>
<comment type="similarity">
    <text evidence="2">Belongs to the villin/gelsolin family.</text>
</comment>
<dbReference type="CDD" id="cd11293">
    <property type="entry name" value="gelsolin_S4_like"/>
    <property type="match status" value="1"/>
</dbReference>
<evidence type="ECO:0000256" key="9">
    <source>
        <dbReference type="SAM" id="MobiDB-lite"/>
    </source>
</evidence>
<dbReference type="InterPro" id="IPR036886">
    <property type="entry name" value="Villin_headpiece_dom_sf"/>
</dbReference>
<evidence type="ECO:0000313" key="13">
    <source>
        <dbReference type="Proteomes" id="UP000447434"/>
    </source>
</evidence>
<keyword evidence="10" id="KW-0812">Transmembrane</keyword>
<dbReference type="CDD" id="cd11291">
    <property type="entry name" value="gelsolin_S6_like"/>
    <property type="match status" value="1"/>
</dbReference>
<evidence type="ECO:0000256" key="5">
    <source>
        <dbReference type="ARBA" id="ARBA00022737"/>
    </source>
</evidence>
<reference evidence="13" key="1">
    <citation type="journal article" date="2020" name="Nat. Commun.">
        <title>Genome sequence of the cluster root forming white lupin.</title>
        <authorList>
            <person name="Hufnagel B."/>
            <person name="Marques A."/>
            <person name="Soriano A."/>
            <person name="Marques L."/>
            <person name="Divol F."/>
            <person name="Doumas P."/>
            <person name="Sallet E."/>
            <person name="Mancinotti D."/>
            <person name="Carrere S."/>
            <person name="Marande W."/>
            <person name="Arribat S."/>
            <person name="Keller J."/>
            <person name="Huneau C."/>
            <person name="Blein T."/>
            <person name="Aime D."/>
            <person name="Laguerre M."/>
            <person name="Taylor J."/>
            <person name="Schubert V."/>
            <person name="Nelson M."/>
            <person name="Geu-Flores F."/>
            <person name="Crespi M."/>
            <person name="Gallardo-Guerrero K."/>
            <person name="Delaux P.-M."/>
            <person name="Salse J."/>
            <person name="Berges H."/>
            <person name="Guyot R."/>
            <person name="Gouzy J."/>
            <person name="Peret B."/>
        </authorList>
    </citation>
    <scope>NUCLEOTIDE SEQUENCE [LARGE SCALE GENOMIC DNA]</scope>
    <source>
        <strain evidence="13">cv. Amiga</strain>
    </source>
</reference>
<evidence type="ECO:0000256" key="8">
    <source>
        <dbReference type="ARBA" id="ARBA00023212"/>
    </source>
</evidence>
<dbReference type="PROSITE" id="PS51089">
    <property type="entry name" value="HP"/>
    <property type="match status" value="1"/>
</dbReference>